<evidence type="ECO:0000313" key="2">
    <source>
        <dbReference type="EMBL" id="CAL1373779.1"/>
    </source>
</evidence>
<dbReference type="Pfam" id="PF02458">
    <property type="entry name" value="Transferase"/>
    <property type="match status" value="1"/>
</dbReference>
<reference evidence="2 3" key="1">
    <citation type="submission" date="2024-04" db="EMBL/GenBank/DDBJ databases">
        <authorList>
            <person name="Fracassetti M."/>
        </authorList>
    </citation>
    <scope>NUCLEOTIDE SEQUENCE [LARGE SCALE GENOMIC DNA]</scope>
</reference>
<dbReference type="InterPro" id="IPR023213">
    <property type="entry name" value="CAT-like_dom_sf"/>
</dbReference>
<dbReference type="Proteomes" id="UP001497516">
    <property type="component" value="Chromosome 3"/>
</dbReference>
<keyword evidence="3" id="KW-1185">Reference proteome</keyword>
<dbReference type="Gene3D" id="3.30.559.10">
    <property type="entry name" value="Chloramphenicol acetyltransferase-like domain"/>
    <property type="match status" value="2"/>
</dbReference>
<protein>
    <submittedName>
        <fullName evidence="2">Uncharacterized protein</fullName>
    </submittedName>
</protein>
<dbReference type="InterPro" id="IPR050317">
    <property type="entry name" value="Plant_Fungal_Acyltransferase"/>
</dbReference>
<dbReference type="PANTHER" id="PTHR31642">
    <property type="entry name" value="TRICHOTHECENE 3-O-ACETYLTRANSFERASE"/>
    <property type="match status" value="1"/>
</dbReference>
<evidence type="ECO:0000256" key="1">
    <source>
        <dbReference type="ARBA" id="ARBA00009861"/>
    </source>
</evidence>
<gene>
    <name evidence="2" type="ORF">LTRI10_LOCUS15693</name>
</gene>
<dbReference type="PANTHER" id="PTHR31642:SF160">
    <property type="entry name" value="HXXXD-TYPE ACYL-TRANSFERASE FAMILY PROTEIN"/>
    <property type="match status" value="1"/>
</dbReference>
<name>A0AAV2DIJ5_9ROSI</name>
<accession>A0AAV2DIJ5</accession>
<dbReference type="GO" id="GO:0016747">
    <property type="term" value="F:acyltransferase activity, transferring groups other than amino-acyl groups"/>
    <property type="evidence" value="ECO:0007669"/>
    <property type="project" value="TreeGrafter"/>
</dbReference>
<evidence type="ECO:0000313" key="3">
    <source>
        <dbReference type="Proteomes" id="UP001497516"/>
    </source>
</evidence>
<proteinExistence type="inferred from homology"/>
<dbReference type="EMBL" id="OZ034816">
    <property type="protein sequence ID" value="CAL1373779.1"/>
    <property type="molecule type" value="Genomic_DNA"/>
</dbReference>
<comment type="similarity">
    <text evidence="1">Belongs to the plant acyltransferase family.</text>
</comment>
<organism evidence="2 3">
    <name type="scientific">Linum trigynum</name>
    <dbReference type="NCBI Taxonomy" id="586398"/>
    <lineage>
        <taxon>Eukaryota</taxon>
        <taxon>Viridiplantae</taxon>
        <taxon>Streptophyta</taxon>
        <taxon>Embryophyta</taxon>
        <taxon>Tracheophyta</taxon>
        <taxon>Spermatophyta</taxon>
        <taxon>Magnoliopsida</taxon>
        <taxon>eudicotyledons</taxon>
        <taxon>Gunneridae</taxon>
        <taxon>Pentapetalae</taxon>
        <taxon>rosids</taxon>
        <taxon>fabids</taxon>
        <taxon>Malpighiales</taxon>
        <taxon>Linaceae</taxon>
        <taxon>Linum</taxon>
    </lineage>
</organism>
<sequence>MEDLVVTVTAKTVVKAATTDSSQNPTLALSNLDLLSGRFPVTYLYFYTNSQSHNIDFPCIMDSLKLSLAKTLHYYYPFSGRIVANPSTAELVIICDNQGTLVVEAHANVPLKMLDFYNLDKLVTQGKLVSLSPDFLFQVQVTRYTCGGVSMTFTFDHALGDAASFSKFLRSWSEISRHKSLSCIPDHRRRELLKPRDPPRYQSSMDRTFVRCTIDEILNMPTSTSTSTMVKRLYHIDAPCIDRLQVMASAGGIKRTKIEAFSAYIWKAMVKAVDGNECKMGWLVDGRGRMGGSLKNDPMSNYIGNVLSLAVGEANVDELERDSVAEVATRVHEAIFDATREEHFLELMDWIECHRPGLVMARIVLGGGGSGAPAAVVVSSGRKFPVAELEFGFGSPVLGTVSSTIEKIGVGYLNQRESGRNDGSWTVSAILWPQLVQVLESDSVLQPISVAQHLLL</sequence>
<dbReference type="AlphaFoldDB" id="A0AAV2DIJ5"/>